<evidence type="ECO:0000313" key="2">
    <source>
        <dbReference type="EMBL" id="XDQ76054.1"/>
    </source>
</evidence>
<gene>
    <name evidence="2" type="ORF">AB5J54_38500</name>
</gene>
<feature type="domain" description="EF-hand" evidence="1">
    <location>
        <begin position="4"/>
        <end position="39"/>
    </location>
</feature>
<dbReference type="PROSITE" id="PS50222">
    <property type="entry name" value="EF_HAND_2"/>
    <property type="match status" value="1"/>
</dbReference>
<dbReference type="AlphaFoldDB" id="A0AB39TEQ5"/>
<protein>
    <submittedName>
        <fullName evidence="2">EF-hand domain-containing protein</fullName>
    </submittedName>
</protein>
<dbReference type="Pfam" id="PF13202">
    <property type="entry name" value="EF-hand_5"/>
    <property type="match status" value="2"/>
</dbReference>
<name>A0AB39TEQ5_9ACTN</name>
<dbReference type="InterPro" id="IPR002048">
    <property type="entry name" value="EF_hand_dom"/>
</dbReference>
<dbReference type="InterPro" id="IPR018247">
    <property type="entry name" value="EF_Hand_1_Ca_BS"/>
</dbReference>
<organism evidence="2">
    <name type="scientific">Streptomyces sp. R44</name>
    <dbReference type="NCBI Taxonomy" id="3238633"/>
    <lineage>
        <taxon>Bacteria</taxon>
        <taxon>Bacillati</taxon>
        <taxon>Actinomycetota</taxon>
        <taxon>Actinomycetes</taxon>
        <taxon>Kitasatosporales</taxon>
        <taxon>Streptomycetaceae</taxon>
        <taxon>Streptomyces</taxon>
    </lineage>
</organism>
<dbReference type="EMBL" id="CP163444">
    <property type="protein sequence ID" value="XDQ76054.1"/>
    <property type="molecule type" value="Genomic_DNA"/>
</dbReference>
<dbReference type="SUPFAM" id="SSF47473">
    <property type="entry name" value="EF-hand"/>
    <property type="match status" value="1"/>
</dbReference>
<dbReference type="Gene3D" id="1.10.238.10">
    <property type="entry name" value="EF-hand"/>
    <property type="match status" value="1"/>
</dbReference>
<proteinExistence type="predicted"/>
<dbReference type="InterPro" id="IPR011992">
    <property type="entry name" value="EF-hand-dom_pair"/>
</dbReference>
<dbReference type="SMART" id="SM00054">
    <property type="entry name" value="EFh"/>
    <property type="match status" value="3"/>
</dbReference>
<dbReference type="RefSeq" id="WP_369148604.1">
    <property type="nucleotide sequence ID" value="NZ_CP163444.1"/>
</dbReference>
<accession>A0AB39TEQ5</accession>
<evidence type="ECO:0000259" key="1">
    <source>
        <dbReference type="PROSITE" id="PS50222"/>
    </source>
</evidence>
<dbReference type="GO" id="GO:0005509">
    <property type="term" value="F:calcium ion binding"/>
    <property type="evidence" value="ECO:0007669"/>
    <property type="project" value="InterPro"/>
</dbReference>
<dbReference type="PROSITE" id="PS00018">
    <property type="entry name" value="EF_HAND_1"/>
    <property type="match status" value="2"/>
</dbReference>
<reference evidence="2" key="1">
    <citation type="submission" date="2024-07" db="EMBL/GenBank/DDBJ databases">
        <authorList>
            <person name="Yu S.T."/>
        </authorList>
    </citation>
    <scope>NUCLEOTIDE SEQUENCE</scope>
    <source>
        <strain evidence="2">R44</strain>
    </source>
</reference>
<sequence length="177" mass="18882">MRTEAAQRVELVFSLFDVNGNGVIDSGDFDLMTGRVLEAAVASDAGAKEAIRAAFHRYWTTLATELDADGDGVITVEEFRPFVLDPERFGPTITEFARALSALGDPDGDGLIERPLFMSLMTAIGFEEANIHALFDAFGPDAADRITVAAWAAGIEDYYAPDLAGIPGDRLVGAPAV</sequence>